<proteinExistence type="inferred from homology"/>
<evidence type="ECO:0000256" key="2">
    <source>
        <dbReference type="ARBA" id="ARBA00006783"/>
    </source>
</evidence>
<dbReference type="InterPro" id="IPR046955">
    <property type="entry name" value="PHR1-like"/>
</dbReference>
<evidence type="ECO:0000256" key="6">
    <source>
        <dbReference type="ARBA" id="ARBA00023242"/>
    </source>
</evidence>
<dbReference type="PANTHER" id="PTHR31499:SF80">
    <property type="entry name" value="HTH MYB-TYPE DOMAIN-CONTAINING PROTEIN"/>
    <property type="match status" value="1"/>
</dbReference>
<dbReference type="AlphaFoldDB" id="A0AAD7Q6Y9"/>
<organism evidence="9 10">
    <name type="scientific">Quillaja saponaria</name>
    <name type="common">Soap bark tree</name>
    <dbReference type="NCBI Taxonomy" id="32244"/>
    <lineage>
        <taxon>Eukaryota</taxon>
        <taxon>Viridiplantae</taxon>
        <taxon>Streptophyta</taxon>
        <taxon>Embryophyta</taxon>
        <taxon>Tracheophyta</taxon>
        <taxon>Spermatophyta</taxon>
        <taxon>Magnoliopsida</taxon>
        <taxon>eudicotyledons</taxon>
        <taxon>Gunneridae</taxon>
        <taxon>Pentapetalae</taxon>
        <taxon>rosids</taxon>
        <taxon>fabids</taxon>
        <taxon>Fabales</taxon>
        <taxon>Quillajaceae</taxon>
        <taxon>Quillaja</taxon>
    </lineage>
</organism>
<reference evidence="9" key="1">
    <citation type="journal article" date="2023" name="Science">
        <title>Elucidation of the pathway for biosynthesis of saponin adjuvants from the soapbark tree.</title>
        <authorList>
            <person name="Reed J."/>
            <person name="Orme A."/>
            <person name="El-Demerdash A."/>
            <person name="Owen C."/>
            <person name="Martin L.B.B."/>
            <person name="Misra R.C."/>
            <person name="Kikuchi S."/>
            <person name="Rejzek M."/>
            <person name="Martin A.C."/>
            <person name="Harkess A."/>
            <person name="Leebens-Mack J."/>
            <person name="Louveau T."/>
            <person name="Stephenson M.J."/>
            <person name="Osbourn A."/>
        </authorList>
    </citation>
    <scope>NUCLEOTIDE SEQUENCE</scope>
    <source>
        <strain evidence="9">S10</strain>
    </source>
</reference>
<evidence type="ECO:0000313" key="9">
    <source>
        <dbReference type="EMBL" id="KAJ7976016.1"/>
    </source>
</evidence>
<comment type="subcellular location">
    <subcellularLocation>
        <location evidence="1">Nucleus</location>
    </subcellularLocation>
</comment>
<feature type="region of interest" description="Disordered" evidence="7">
    <location>
        <begin position="163"/>
        <end position="196"/>
    </location>
</feature>
<feature type="compositionally biased region" description="Polar residues" evidence="7">
    <location>
        <begin position="335"/>
        <end position="354"/>
    </location>
</feature>
<dbReference type="FunFam" id="1.10.10.60:FF:000002">
    <property type="entry name" value="Myb family transcription factor"/>
    <property type="match status" value="1"/>
</dbReference>
<dbReference type="GO" id="GO:0003677">
    <property type="term" value="F:DNA binding"/>
    <property type="evidence" value="ECO:0007669"/>
    <property type="project" value="InterPro"/>
</dbReference>
<dbReference type="InterPro" id="IPR025756">
    <property type="entry name" value="Myb_CC_LHEQLE"/>
</dbReference>
<dbReference type="EMBL" id="JARAOO010000003">
    <property type="protein sequence ID" value="KAJ7976016.1"/>
    <property type="molecule type" value="Genomic_DNA"/>
</dbReference>
<dbReference type="SUPFAM" id="SSF46689">
    <property type="entry name" value="Homeodomain-like"/>
    <property type="match status" value="1"/>
</dbReference>
<comment type="caution">
    <text evidence="9">The sequence shown here is derived from an EMBL/GenBank/DDBJ whole genome shotgun (WGS) entry which is preliminary data.</text>
</comment>
<keyword evidence="6" id="KW-0539">Nucleus</keyword>
<evidence type="ECO:0000313" key="10">
    <source>
        <dbReference type="Proteomes" id="UP001163823"/>
    </source>
</evidence>
<dbReference type="InterPro" id="IPR006447">
    <property type="entry name" value="Myb_dom_plants"/>
</dbReference>
<dbReference type="GO" id="GO:0003700">
    <property type="term" value="F:DNA-binding transcription factor activity"/>
    <property type="evidence" value="ECO:0007669"/>
    <property type="project" value="InterPro"/>
</dbReference>
<feature type="region of interest" description="Disordered" evidence="7">
    <location>
        <begin position="335"/>
        <end position="357"/>
    </location>
</feature>
<dbReference type="Gene3D" id="1.10.10.60">
    <property type="entry name" value="Homeodomain-like"/>
    <property type="match status" value="1"/>
</dbReference>
<evidence type="ECO:0000256" key="3">
    <source>
        <dbReference type="ARBA" id="ARBA00023015"/>
    </source>
</evidence>
<gene>
    <name evidence="9" type="ORF">O6P43_005849</name>
</gene>
<evidence type="ECO:0000259" key="8">
    <source>
        <dbReference type="PROSITE" id="PS51294"/>
    </source>
</evidence>
<protein>
    <submittedName>
        <fullName evidence="9">Myb-like transcription factor family protein</fullName>
    </submittedName>
</protein>
<feature type="compositionally biased region" description="Low complexity" evidence="7">
    <location>
        <begin position="181"/>
        <end position="196"/>
    </location>
</feature>
<dbReference type="Pfam" id="PF00249">
    <property type="entry name" value="Myb_DNA-binding"/>
    <property type="match status" value="1"/>
</dbReference>
<dbReference type="InterPro" id="IPR009057">
    <property type="entry name" value="Homeodomain-like_sf"/>
</dbReference>
<dbReference type="KEGG" id="qsa:O6P43_005849"/>
<dbReference type="Pfam" id="PF14379">
    <property type="entry name" value="Myb_CC_LHEQLE"/>
    <property type="match status" value="1"/>
</dbReference>
<keyword evidence="10" id="KW-1185">Reference proteome</keyword>
<comment type="similarity">
    <text evidence="2">Belongs to the MYB-CC family.</text>
</comment>
<dbReference type="InterPro" id="IPR001005">
    <property type="entry name" value="SANT/Myb"/>
</dbReference>
<evidence type="ECO:0000256" key="1">
    <source>
        <dbReference type="ARBA" id="ARBA00004123"/>
    </source>
</evidence>
<feature type="domain" description="HTH myb-type" evidence="8">
    <location>
        <begin position="201"/>
        <end position="259"/>
    </location>
</feature>
<dbReference type="NCBIfam" id="TIGR01557">
    <property type="entry name" value="myb_SHAQKYF"/>
    <property type="match status" value="1"/>
</dbReference>
<evidence type="ECO:0000256" key="7">
    <source>
        <dbReference type="SAM" id="MobiDB-lite"/>
    </source>
</evidence>
<dbReference type="PANTHER" id="PTHR31499">
    <property type="entry name" value="MYB FAMILY TRANSCRIPTION FACTOR PHL11"/>
    <property type="match status" value="1"/>
</dbReference>
<evidence type="ECO:0000256" key="5">
    <source>
        <dbReference type="ARBA" id="ARBA00023163"/>
    </source>
</evidence>
<dbReference type="InterPro" id="IPR017930">
    <property type="entry name" value="Myb_dom"/>
</dbReference>
<keyword evidence="3" id="KW-0805">Transcription regulation</keyword>
<dbReference type="GO" id="GO:0005634">
    <property type="term" value="C:nucleus"/>
    <property type="evidence" value="ECO:0007669"/>
    <property type="project" value="UniProtKB-SubCell"/>
</dbReference>
<accession>A0AAD7Q6Y9</accession>
<dbReference type="PROSITE" id="PS51294">
    <property type="entry name" value="HTH_MYB"/>
    <property type="match status" value="1"/>
</dbReference>
<evidence type="ECO:0000256" key="4">
    <source>
        <dbReference type="ARBA" id="ARBA00023054"/>
    </source>
</evidence>
<keyword evidence="5" id="KW-0804">Transcription</keyword>
<name>A0AAD7Q6Y9_QUISA</name>
<keyword evidence="4" id="KW-0175">Coiled coil</keyword>
<sequence length="376" mass="42148">MKQPWNMGICSQPPAMEGGSQQHYIGPAKSSTPIMRLLESPTSTSLAAQHCMGFQQYDCQVGNPSICSQIAKTDDVDFPLYQSSREKPYLESADQVDPNYDLRNTLLAMVKPQFNSTRSSEKSNKVPCAIPQSKLLPIEQHKLVFEDAASVVRHLPKPYKETQNHTLSFSSRNEKLSPRFSSGSVSTVSGNSSSNTTVVSSKTRIRWTQDLHEKFVGCVNHLGGAENATPKAILKLMNTGGLTIFHVKSHLQKYRIAKYMPEAAEGKSEKRINADYVHQFEVKTGLQIREALQLQLDVQRRLHEQLEIQRELQLQIEEQGKQLRMMFDQQEKTSTSLFKSETLGTSPNDDTSISPKDVEVSISEWSGNSLFPSKIS</sequence>
<dbReference type="Proteomes" id="UP001163823">
    <property type="component" value="Chromosome 3"/>
</dbReference>